<dbReference type="PATRIC" id="fig|467210.3.peg.920"/>
<dbReference type="RefSeq" id="WP_060930804.1">
    <property type="nucleotide sequence ID" value="NZ_KQ959795.1"/>
</dbReference>
<feature type="domain" description="YheO-like" evidence="1">
    <location>
        <begin position="8"/>
        <end position="115"/>
    </location>
</feature>
<protein>
    <submittedName>
        <fullName evidence="3">YheO-like protein</fullName>
    </submittedName>
</protein>
<evidence type="ECO:0000313" key="3">
    <source>
        <dbReference type="EMBL" id="KXB59328.1"/>
    </source>
</evidence>
<evidence type="ECO:0000313" key="4">
    <source>
        <dbReference type="Proteomes" id="UP000070394"/>
    </source>
</evidence>
<reference evidence="4" key="1">
    <citation type="submission" date="2016-01" db="EMBL/GenBank/DDBJ databases">
        <authorList>
            <person name="Mitreva M."/>
            <person name="Pepin K.H."/>
            <person name="Mihindukulasuriya K.A."/>
            <person name="Fulton R."/>
            <person name="Fronick C."/>
            <person name="O'Laughlin M."/>
            <person name="Miner T."/>
            <person name="Herter B."/>
            <person name="Rosa B.A."/>
            <person name="Cordes M."/>
            <person name="Tomlinson C."/>
            <person name="Wollam A."/>
            <person name="Palsikar V.B."/>
            <person name="Mardis E.R."/>
            <person name="Wilson R.K."/>
        </authorList>
    </citation>
    <scope>NUCLEOTIDE SEQUENCE [LARGE SCALE GENOMIC DNA]</scope>
    <source>
        <strain evidence="4">DNF00896</strain>
    </source>
</reference>
<dbReference type="PANTHER" id="PTHR35568:SF1">
    <property type="entry name" value="TRANSCRIPTIONAL REGULATOR DAUR"/>
    <property type="match status" value="1"/>
</dbReference>
<dbReference type="Pfam" id="PF13309">
    <property type="entry name" value="HTH_22"/>
    <property type="match status" value="1"/>
</dbReference>
<dbReference type="STRING" id="467210.HMPREF1866_00931"/>
<dbReference type="EMBL" id="LSDA01000035">
    <property type="protein sequence ID" value="KXB59328.1"/>
    <property type="molecule type" value="Genomic_DNA"/>
</dbReference>
<gene>
    <name evidence="3" type="ORF">HMPREF1866_00931</name>
</gene>
<dbReference type="InterPro" id="IPR039445">
    <property type="entry name" value="DauR-like_HTH"/>
</dbReference>
<accession>A0A133ZV59</accession>
<dbReference type="Proteomes" id="UP000070394">
    <property type="component" value="Unassembled WGS sequence"/>
</dbReference>
<dbReference type="OrthoDB" id="9796595at2"/>
<dbReference type="PANTHER" id="PTHR35568">
    <property type="entry name" value="TRANSCRIPTIONAL REGULATOR DAUR"/>
    <property type="match status" value="1"/>
</dbReference>
<evidence type="ECO:0000259" key="1">
    <source>
        <dbReference type="Pfam" id="PF08348"/>
    </source>
</evidence>
<feature type="domain" description="Transcriptional regulator DauR-like HTH" evidence="2">
    <location>
        <begin position="149"/>
        <end position="210"/>
    </location>
</feature>
<keyword evidence="4" id="KW-1185">Reference proteome</keyword>
<dbReference type="InterPro" id="IPR039446">
    <property type="entry name" value="DauR-like"/>
</dbReference>
<sequence length="219" mass="24839">MNEFNIGRYIDISNFLSTLLGPDYEIIVYDLKHILHIVNGEISGRKSGDTISPAMKTILNRSTSSTEKWLSNYRALSGNGKILRCSTFYIKDTDNNLIGALNISFDDNRYKELSNLVFSLCHPDNYVSKNISIEIKGNCEQEIFSDSISNAIDEILLRIDAKLPFNKLSHIEKLDIIKQLYQKGIFSMKGAIKTVGHRLSCSPASMYRYLCIVKNQNKV</sequence>
<name>A0A133ZV59_9FIRM</name>
<evidence type="ECO:0000259" key="2">
    <source>
        <dbReference type="Pfam" id="PF13309"/>
    </source>
</evidence>
<dbReference type="InterPro" id="IPR013559">
    <property type="entry name" value="YheO"/>
</dbReference>
<dbReference type="AlphaFoldDB" id="A0A133ZV59"/>
<dbReference type="Pfam" id="PF08348">
    <property type="entry name" value="PAS_6"/>
    <property type="match status" value="1"/>
</dbReference>
<organism evidence="3 4">
    <name type="scientific">Lachnoanaerobaculum saburreum</name>
    <dbReference type="NCBI Taxonomy" id="467210"/>
    <lineage>
        <taxon>Bacteria</taxon>
        <taxon>Bacillati</taxon>
        <taxon>Bacillota</taxon>
        <taxon>Clostridia</taxon>
        <taxon>Lachnospirales</taxon>
        <taxon>Lachnospiraceae</taxon>
        <taxon>Lachnoanaerobaculum</taxon>
    </lineage>
</organism>
<comment type="caution">
    <text evidence="3">The sequence shown here is derived from an EMBL/GenBank/DDBJ whole genome shotgun (WGS) entry which is preliminary data.</text>
</comment>
<proteinExistence type="predicted"/>